<dbReference type="RefSeq" id="WP_346759001.1">
    <property type="nucleotide sequence ID" value="NZ_JAUJEB010000003.1"/>
</dbReference>
<dbReference type="Pfam" id="PF13573">
    <property type="entry name" value="SprB"/>
    <property type="match status" value="1"/>
</dbReference>
<dbReference type="Proteomes" id="UP001172083">
    <property type="component" value="Unassembled WGS sequence"/>
</dbReference>
<proteinExistence type="predicted"/>
<dbReference type="EMBL" id="JAUJEB010000003">
    <property type="protein sequence ID" value="MDN5213664.1"/>
    <property type="molecule type" value="Genomic_DNA"/>
</dbReference>
<gene>
    <name evidence="1" type="ORF">QQ020_16450</name>
</gene>
<dbReference type="InterPro" id="IPR025667">
    <property type="entry name" value="SprB_repeat"/>
</dbReference>
<keyword evidence="2" id="KW-1185">Reference proteome</keyword>
<evidence type="ECO:0000313" key="1">
    <source>
        <dbReference type="EMBL" id="MDN5213664.1"/>
    </source>
</evidence>
<evidence type="ECO:0000313" key="2">
    <source>
        <dbReference type="Proteomes" id="UP001172083"/>
    </source>
</evidence>
<reference evidence="1" key="1">
    <citation type="submission" date="2023-06" db="EMBL/GenBank/DDBJ databases">
        <title>Genomic of Agaribacillus aureum.</title>
        <authorList>
            <person name="Wang G."/>
        </authorList>
    </citation>
    <scope>NUCLEOTIDE SEQUENCE</scope>
    <source>
        <strain evidence="1">BMA12</strain>
    </source>
</reference>
<name>A0ABT8L7D8_9BACT</name>
<accession>A0ABT8L7D8</accession>
<organism evidence="1 2">
    <name type="scientific">Agaribacillus aureus</name>
    <dbReference type="NCBI Taxonomy" id="3051825"/>
    <lineage>
        <taxon>Bacteria</taxon>
        <taxon>Pseudomonadati</taxon>
        <taxon>Bacteroidota</taxon>
        <taxon>Cytophagia</taxon>
        <taxon>Cytophagales</taxon>
        <taxon>Splendidivirgaceae</taxon>
        <taxon>Agaribacillus</taxon>
    </lineage>
</organism>
<comment type="caution">
    <text evidence="1">The sequence shown here is derived from an EMBL/GenBank/DDBJ whole genome shotgun (WGS) entry which is preliminary data.</text>
</comment>
<sequence length="394" mass="42342">MKHTIKTFVFIVILAAFCFCKEDEKDLVIDCSLSSLSINLEKATKTSCGASNGVILVSALGGKGKLSFSIEGSNFGETREFKDLAMGSYEITVMDEQQCRSSLTVTMDCKADITLDIINITAARCGADDGSFEAKATGGTGNYQYKIENGDLQPHGQFGNLEAGSYLLTVNDTHNCKASTKVNITEEAKIAITEIISSGTSSCNAVDGSLLVMVEGGDGHYEYKLDETDFGPGNEFKNLTSKTYTLTVRDGKGCSVTQTVNIAERNELRILSIDGTPPGCDVADGTLTIEAAGTYEIIVMDGTGCSVYENHQIFSDISYFSNIKPLITRGCVADECHAGKNELLDMTDLEAIREGDSLIIEKIVNGNPISKNGTLTEDEVKMITCWLEDGAPDN</sequence>
<protein>
    <submittedName>
        <fullName evidence="1">SprB repeat-containing protein</fullName>
    </submittedName>
</protein>